<name>A0A9R1X3E0_LACSA</name>
<evidence type="ECO:0000313" key="1">
    <source>
        <dbReference type="EMBL" id="KAJ0194672.1"/>
    </source>
</evidence>
<dbReference type="AlphaFoldDB" id="A0A9R1X3E0"/>
<organism evidence="1 2">
    <name type="scientific">Lactuca sativa</name>
    <name type="common">Garden lettuce</name>
    <dbReference type="NCBI Taxonomy" id="4236"/>
    <lineage>
        <taxon>Eukaryota</taxon>
        <taxon>Viridiplantae</taxon>
        <taxon>Streptophyta</taxon>
        <taxon>Embryophyta</taxon>
        <taxon>Tracheophyta</taxon>
        <taxon>Spermatophyta</taxon>
        <taxon>Magnoliopsida</taxon>
        <taxon>eudicotyledons</taxon>
        <taxon>Gunneridae</taxon>
        <taxon>Pentapetalae</taxon>
        <taxon>asterids</taxon>
        <taxon>campanulids</taxon>
        <taxon>Asterales</taxon>
        <taxon>Asteraceae</taxon>
        <taxon>Cichorioideae</taxon>
        <taxon>Cichorieae</taxon>
        <taxon>Lactucinae</taxon>
        <taxon>Lactuca</taxon>
    </lineage>
</organism>
<proteinExistence type="predicted"/>
<dbReference type="Proteomes" id="UP000235145">
    <property type="component" value="Unassembled WGS sequence"/>
</dbReference>
<protein>
    <submittedName>
        <fullName evidence="1">Uncharacterized protein</fullName>
    </submittedName>
</protein>
<keyword evidence="2" id="KW-1185">Reference proteome</keyword>
<dbReference type="PANTHER" id="PTHR45463:SF8">
    <property type="entry name" value="OS09G0392200 PROTEIN"/>
    <property type="match status" value="1"/>
</dbReference>
<accession>A0A9R1X3E0</accession>
<sequence>MGKLYFPVIPIKGLLYHGYESIKAILVFSPSISRWVFVVSIRGYSKVWFSIDGKREWTYVSTHFDIIDLCAFKGKIYTLHSVYPAQARLSEIKLYPEPNVMKVKKTSSLMPPECSMSSMII</sequence>
<dbReference type="PANTHER" id="PTHR45463">
    <property type="entry name" value="OS09G0392200 PROTEIN"/>
    <property type="match status" value="1"/>
</dbReference>
<reference evidence="1 2" key="1">
    <citation type="journal article" date="2017" name="Nat. Commun.">
        <title>Genome assembly with in vitro proximity ligation data and whole-genome triplication in lettuce.</title>
        <authorList>
            <person name="Reyes-Chin-Wo S."/>
            <person name="Wang Z."/>
            <person name="Yang X."/>
            <person name="Kozik A."/>
            <person name="Arikit S."/>
            <person name="Song C."/>
            <person name="Xia L."/>
            <person name="Froenicke L."/>
            <person name="Lavelle D.O."/>
            <person name="Truco M.J."/>
            <person name="Xia R."/>
            <person name="Zhu S."/>
            <person name="Xu C."/>
            <person name="Xu H."/>
            <person name="Xu X."/>
            <person name="Cox K."/>
            <person name="Korf I."/>
            <person name="Meyers B.C."/>
            <person name="Michelmore R.W."/>
        </authorList>
    </citation>
    <scope>NUCLEOTIDE SEQUENCE [LARGE SCALE GENOMIC DNA]</scope>
    <source>
        <strain evidence="2">cv. Salinas</strain>
        <tissue evidence="1">Seedlings</tissue>
    </source>
</reference>
<comment type="caution">
    <text evidence="1">The sequence shown here is derived from an EMBL/GenBank/DDBJ whole genome shotgun (WGS) entry which is preliminary data.</text>
</comment>
<evidence type="ECO:0000313" key="2">
    <source>
        <dbReference type="Proteomes" id="UP000235145"/>
    </source>
</evidence>
<gene>
    <name evidence="1" type="ORF">LSAT_V11C700380270</name>
</gene>
<dbReference type="EMBL" id="NBSK02000007">
    <property type="protein sequence ID" value="KAJ0194672.1"/>
    <property type="molecule type" value="Genomic_DNA"/>
</dbReference>